<protein>
    <submittedName>
        <fullName evidence="2">Uncharacterized protein</fullName>
    </submittedName>
</protein>
<feature type="compositionally biased region" description="Basic residues" evidence="1">
    <location>
        <begin position="88"/>
        <end position="100"/>
    </location>
</feature>
<sequence>MADSAQSKSVLDLTPREQEVVIYAMLNLKCGEDFQVDNAALAKALGLKNAASAATCWCNVKKKLFANKNNSVGAGDSGAVSATPTKAKTPRAKPTPKSKKGAISEPTVEQSGDSDENNDAKPTSPAGEEPPATPTAQAKAAATKKRGRKTKAEKAAEAAAALETTDDAASNTQAQDDDDDEAEKQPPAKKQRKAPLKKPVPQPDEETIEGEDADANANANASASSVAKPKAVRKPRKAPTKKSTLSEVTVIEDDDDGEAADVQLTSATATGSQAVEEIVETELMSLAAQAIIAGEKHSVSAEDPEAWTHTAVVVAASCGNTSDADTIVVN</sequence>
<evidence type="ECO:0000313" key="2">
    <source>
        <dbReference type="EMBL" id="KIV94450.1"/>
    </source>
</evidence>
<feature type="region of interest" description="Disordered" evidence="1">
    <location>
        <begin position="69"/>
        <end position="257"/>
    </location>
</feature>
<dbReference type="GeneID" id="27320062"/>
<keyword evidence="3" id="KW-1185">Reference proteome</keyword>
<reference evidence="2 3" key="1">
    <citation type="submission" date="2015-01" db="EMBL/GenBank/DDBJ databases">
        <title>The Genome Sequence of Exophiala mesophila CBS40295.</title>
        <authorList>
            <consortium name="The Broad Institute Genomics Platform"/>
            <person name="Cuomo C."/>
            <person name="de Hoog S."/>
            <person name="Gorbushina A."/>
            <person name="Stielow B."/>
            <person name="Teixiera M."/>
            <person name="Abouelleil A."/>
            <person name="Chapman S.B."/>
            <person name="Priest M."/>
            <person name="Young S.K."/>
            <person name="Wortman J."/>
            <person name="Nusbaum C."/>
            <person name="Birren B."/>
        </authorList>
    </citation>
    <scope>NUCLEOTIDE SEQUENCE [LARGE SCALE GENOMIC DNA]</scope>
    <source>
        <strain evidence="2 3">CBS 40295</strain>
    </source>
</reference>
<dbReference type="Proteomes" id="UP000054302">
    <property type="component" value="Unassembled WGS sequence"/>
</dbReference>
<name>A0A0D1WYB9_EXOME</name>
<evidence type="ECO:0000313" key="3">
    <source>
        <dbReference type="Proteomes" id="UP000054302"/>
    </source>
</evidence>
<feature type="compositionally biased region" description="Basic residues" evidence="1">
    <location>
        <begin position="230"/>
        <end position="240"/>
    </location>
</feature>
<dbReference type="OrthoDB" id="5403747at2759"/>
<feature type="compositionally biased region" description="Low complexity" evidence="1">
    <location>
        <begin position="157"/>
        <end position="174"/>
    </location>
</feature>
<dbReference type="VEuPathDB" id="FungiDB:PV10_02217"/>
<accession>A0A0D1WYB9</accession>
<organism evidence="2 3">
    <name type="scientific">Exophiala mesophila</name>
    <name type="common">Black yeast-like fungus</name>
    <dbReference type="NCBI Taxonomy" id="212818"/>
    <lineage>
        <taxon>Eukaryota</taxon>
        <taxon>Fungi</taxon>
        <taxon>Dikarya</taxon>
        <taxon>Ascomycota</taxon>
        <taxon>Pezizomycotina</taxon>
        <taxon>Eurotiomycetes</taxon>
        <taxon>Chaetothyriomycetidae</taxon>
        <taxon>Chaetothyriales</taxon>
        <taxon>Herpotrichiellaceae</taxon>
        <taxon>Exophiala</taxon>
    </lineage>
</organism>
<evidence type="ECO:0000256" key="1">
    <source>
        <dbReference type="SAM" id="MobiDB-lite"/>
    </source>
</evidence>
<dbReference type="STRING" id="212818.A0A0D1WYB9"/>
<feature type="compositionally biased region" description="Low complexity" evidence="1">
    <location>
        <begin position="125"/>
        <end position="141"/>
    </location>
</feature>
<proteinExistence type="predicted"/>
<feature type="compositionally biased region" description="Acidic residues" evidence="1">
    <location>
        <begin position="203"/>
        <end position="214"/>
    </location>
</feature>
<feature type="compositionally biased region" description="Basic residues" evidence="1">
    <location>
        <begin position="187"/>
        <end position="196"/>
    </location>
</feature>
<dbReference type="EMBL" id="KN847521">
    <property type="protein sequence ID" value="KIV94450.1"/>
    <property type="molecule type" value="Genomic_DNA"/>
</dbReference>
<dbReference type="AlphaFoldDB" id="A0A0D1WYB9"/>
<feature type="compositionally biased region" description="Low complexity" evidence="1">
    <location>
        <begin position="215"/>
        <end position="229"/>
    </location>
</feature>
<gene>
    <name evidence="2" type="ORF">PV10_02217</name>
</gene>
<dbReference type="HOGENOM" id="CLU_924861_0_0_1"/>
<dbReference type="RefSeq" id="XP_016226024.1">
    <property type="nucleotide sequence ID" value="XM_016366506.1"/>
</dbReference>